<dbReference type="GO" id="GO:0016491">
    <property type="term" value="F:oxidoreductase activity"/>
    <property type="evidence" value="ECO:0007669"/>
    <property type="project" value="UniProtKB-KW"/>
</dbReference>
<dbReference type="PANTHER" id="PTHR22981">
    <property type="entry name" value="3-HYDROXYISOBUTYRATE DEHYDROGENASE-RELATED"/>
    <property type="match status" value="1"/>
</dbReference>
<evidence type="ECO:0000313" key="7">
    <source>
        <dbReference type="EMBL" id="MFC7404610.1"/>
    </source>
</evidence>
<dbReference type="InterPro" id="IPR008927">
    <property type="entry name" value="6-PGluconate_DH-like_C_sf"/>
</dbReference>
<keyword evidence="8" id="KW-1185">Reference proteome</keyword>
<comment type="caution">
    <text evidence="7">The sequence shown here is derived from an EMBL/GenBank/DDBJ whole genome shotgun (WGS) entry which is preliminary data.</text>
</comment>
<evidence type="ECO:0000256" key="4">
    <source>
        <dbReference type="SAM" id="MobiDB-lite"/>
    </source>
</evidence>
<dbReference type="SUPFAM" id="SSF51735">
    <property type="entry name" value="NAD(P)-binding Rossmann-fold domains"/>
    <property type="match status" value="1"/>
</dbReference>
<proteinExistence type="inferred from homology"/>
<keyword evidence="3" id="KW-0520">NAD</keyword>
<feature type="domain" description="6-phosphogluconate dehydrogenase NADP-binding" evidence="5">
    <location>
        <begin position="5"/>
        <end position="165"/>
    </location>
</feature>
<dbReference type="SUPFAM" id="SSF48179">
    <property type="entry name" value="6-phosphogluconate dehydrogenase C-terminal domain-like"/>
    <property type="match status" value="1"/>
</dbReference>
<gene>
    <name evidence="7" type="ORF">ACFQQL_05775</name>
</gene>
<dbReference type="InterPro" id="IPR036291">
    <property type="entry name" value="NAD(P)-bd_dom_sf"/>
</dbReference>
<dbReference type="Gene3D" id="3.40.50.720">
    <property type="entry name" value="NAD(P)-binding Rossmann-like Domain"/>
    <property type="match status" value="1"/>
</dbReference>
<dbReference type="PANTHER" id="PTHR22981:SF7">
    <property type="entry name" value="3-HYDROXYISOBUTYRATE DEHYDROGENASE, MITOCHONDRIAL"/>
    <property type="match status" value="1"/>
</dbReference>
<dbReference type="Pfam" id="PF03446">
    <property type="entry name" value="NAD_binding_2"/>
    <property type="match status" value="1"/>
</dbReference>
<dbReference type="InterPro" id="IPR013328">
    <property type="entry name" value="6PGD_dom2"/>
</dbReference>
<name>A0ABW2QAK4_9MICO</name>
<evidence type="ECO:0000256" key="2">
    <source>
        <dbReference type="ARBA" id="ARBA00023002"/>
    </source>
</evidence>
<comment type="similarity">
    <text evidence="1">Belongs to the HIBADH-related family.</text>
</comment>
<feature type="domain" description="3-hydroxyisobutyrate dehydrogenase-like NAD-binding" evidence="6">
    <location>
        <begin position="168"/>
        <end position="286"/>
    </location>
</feature>
<dbReference type="InterPro" id="IPR029154">
    <property type="entry name" value="HIBADH-like_NADP-bd"/>
</dbReference>
<feature type="compositionally biased region" description="Basic and acidic residues" evidence="4">
    <location>
        <begin position="293"/>
        <end position="310"/>
    </location>
</feature>
<evidence type="ECO:0000256" key="3">
    <source>
        <dbReference type="ARBA" id="ARBA00023027"/>
    </source>
</evidence>
<protein>
    <submittedName>
        <fullName evidence="7">NAD(P)-dependent oxidoreductase</fullName>
        <ecNumber evidence="7">1.1.-.-</ecNumber>
    </submittedName>
</protein>
<evidence type="ECO:0000256" key="1">
    <source>
        <dbReference type="ARBA" id="ARBA00009080"/>
    </source>
</evidence>
<dbReference type="Gene3D" id="1.10.1040.10">
    <property type="entry name" value="N-(1-d-carboxylethyl)-l-norvaline Dehydrogenase, domain 2"/>
    <property type="match status" value="1"/>
</dbReference>
<reference evidence="8" key="1">
    <citation type="journal article" date="2019" name="Int. J. Syst. Evol. Microbiol.">
        <title>The Global Catalogue of Microorganisms (GCM) 10K type strain sequencing project: providing services to taxonomists for standard genome sequencing and annotation.</title>
        <authorList>
            <consortium name="The Broad Institute Genomics Platform"/>
            <consortium name="The Broad Institute Genome Sequencing Center for Infectious Disease"/>
            <person name="Wu L."/>
            <person name="Ma J."/>
        </authorList>
    </citation>
    <scope>NUCLEOTIDE SEQUENCE [LARGE SCALE GENOMIC DNA]</scope>
    <source>
        <strain evidence="8">JCM 1490</strain>
    </source>
</reference>
<keyword evidence="2 7" id="KW-0560">Oxidoreductase</keyword>
<dbReference type="PIRSF" id="PIRSF000103">
    <property type="entry name" value="HIBADH"/>
    <property type="match status" value="1"/>
</dbReference>
<dbReference type="RefSeq" id="WP_382392169.1">
    <property type="nucleotide sequence ID" value="NZ_JBHTCQ010000001.1"/>
</dbReference>
<feature type="region of interest" description="Disordered" evidence="4">
    <location>
        <begin position="289"/>
        <end position="310"/>
    </location>
</feature>
<dbReference type="InterPro" id="IPR015815">
    <property type="entry name" value="HIBADH-related"/>
</dbReference>
<dbReference type="EMBL" id="JBHTCQ010000001">
    <property type="protein sequence ID" value="MFC7404610.1"/>
    <property type="molecule type" value="Genomic_DNA"/>
</dbReference>
<dbReference type="PROSITE" id="PS00895">
    <property type="entry name" value="3_HYDROXYISOBUT_DH"/>
    <property type="match status" value="1"/>
</dbReference>
<dbReference type="InterPro" id="IPR006115">
    <property type="entry name" value="6PGDH_NADP-bd"/>
</dbReference>
<sequence length="310" mass="31743">MTTLFVGLGRMGLPMARRYAAVHDVTLHDADAAALRRAAVELGATALKDLTDLAQIDVVILMVPSSRVVEAILEGAGSPGGTGLLGRLEPGGLVIDMSSSEPDSTQRLAAAAAERGVGYVDAPVSGGVAKAVSGELSIMVGGAGADVDRAMTHLQPMAGAITRVGPSGAGHAAKALNNLLSATNIAAAAEVLAVAGRFGIDPAVMIDVVNASTGRSQASEVKYPRHILTGTYDSGFAFDLMVKDIGIATALAQTHEVPLEVTGAAAHTAREAAAHHPEDHTELARYVAARAGTDLRSRSERRTDTDTEDA</sequence>
<evidence type="ECO:0000313" key="8">
    <source>
        <dbReference type="Proteomes" id="UP001596455"/>
    </source>
</evidence>
<evidence type="ECO:0000259" key="6">
    <source>
        <dbReference type="Pfam" id="PF14833"/>
    </source>
</evidence>
<dbReference type="Pfam" id="PF14833">
    <property type="entry name" value="NAD_binding_11"/>
    <property type="match status" value="1"/>
</dbReference>
<dbReference type="EC" id="1.1.-.-" evidence="7"/>
<dbReference type="InterPro" id="IPR002204">
    <property type="entry name" value="3-OH-isobutyrate_DH-rel_CS"/>
</dbReference>
<accession>A0ABW2QAK4</accession>
<dbReference type="Proteomes" id="UP001596455">
    <property type="component" value="Unassembled WGS sequence"/>
</dbReference>
<organism evidence="7 8">
    <name type="scientific">Georgenia alba</name>
    <dbReference type="NCBI Taxonomy" id="2233858"/>
    <lineage>
        <taxon>Bacteria</taxon>
        <taxon>Bacillati</taxon>
        <taxon>Actinomycetota</taxon>
        <taxon>Actinomycetes</taxon>
        <taxon>Micrococcales</taxon>
        <taxon>Bogoriellaceae</taxon>
        <taxon>Georgenia</taxon>
    </lineage>
</organism>
<evidence type="ECO:0000259" key="5">
    <source>
        <dbReference type="Pfam" id="PF03446"/>
    </source>
</evidence>